<keyword evidence="3" id="KW-1185">Reference proteome</keyword>
<dbReference type="InterPro" id="IPR027417">
    <property type="entry name" value="P-loop_NTPase"/>
</dbReference>
<dbReference type="Pfam" id="PF12705">
    <property type="entry name" value="PDDEXK_1"/>
    <property type="match status" value="1"/>
</dbReference>
<dbReference type="EMBL" id="CP020921">
    <property type="protein sequence ID" value="AWB10193.1"/>
    <property type="molecule type" value="Genomic_DNA"/>
</dbReference>
<evidence type="ECO:0000313" key="3">
    <source>
        <dbReference type="Proteomes" id="UP000244792"/>
    </source>
</evidence>
<dbReference type="RefSeq" id="WP_108309013.1">
    <property type="nucleotide sequence ID" value="NZ_CP020921.1"/>
</dbReference>
<dbReference type="AlphaFoldDB" id="A0A2R4W064"/>
<dbReference type="Gene3D" id="3.90.320.10">
    <property type="match status" value="1"/>
</dbReference>
<dbReference type="OrthoDB" id="9758506at2"/>
<protein>
    <submittedName>
        <fullName evidence="2">PD-(D/E)XK nuclease superfamily protein</fullName>
    </submittedName>
</protein>
<dbReference type="Proteomes" id="UP000244792">
    <property type="component" value="Chromosome"/>
</dbReference>
<dbReference type="SUPFAM" id="SSF52980">
    <property type="entry name" value="Restriction endonuclease-like"/>
    <property type="match status" value="1"/>
</dbReference>
<accession>A0A2R4W064</accession>
<name>A0A2R4W064_THEAF</name>
<organism evidence="2 3">
    <name type="scientific">Thermodesulfobium acidiphilum</name>
    <dbReference type="NCBI Taxonomy" id="1794699"/>
    <lineage>
        <taxon>Bacteria</taxon>
        <taxon>Pseudomonadati</taxon>
        <taxon>Thermodesulfobiota</taxon>
        <taxon>Thermodesulfobiia</taxon>
        <taxon>Thermodesulfobiales</taxon>
        <taxon>Thermodesulfobiaceae</taxon>
        <taxon>Thermodesulfobium</taxon>
    </lineage>
</organism>
<dbReference type="InterPro" id="IPR011604">
    <property type="entry name" value="PDDEXK-like_dom_sf"/>
</dbReference>
<evidence type="ECO:0000313" key="2">
    <source>
        <dbReference type="EMBL" id="AWB10193.1"/>
    </source>
</evidence>
<dbReference type="InterPro" id="IPR038726">
    <property type="entry name" value="PDDEXK_AddAB-type"/>
</dbReference>
<reference evidence="2 3" key="1">
    <citation type="submission" date="2017-04" db="EMBL/GenBank/DDBJ databases">
        <title>Genomic insights into metabolism of Thermodesulfobium acidiphilum.</title>
        <authorList>
            <person name="Toshchakov S.V."/>
            <person name="Frolov E.N."/>
            <person name="Kublanov I.V."/>
            <person name="Samarov N.I."/>
            <person name="Novikov A."/>
            <person name="Lebedinsky A.V."/>
            <person name="Bonch-Osmolovskaya E.A."/>
            <person name="Chernyh N.A."/>
        </authorList>
    </citation>
    <scope>NUCLEOTIDE SEQUENCE [LARGE SCALE GENOMIC DNA]</scope>
    <source>
        <strain evidence="2 3">3127-1</strain>
    </source>
</reference>
<sequence length="949" mass="113793">MDKPNFWIKNRERIIWVKEKSDLIDEIVNYTINNLISEDCMVIFPNRRAIHYFYSKISKRLKKAFKVPLAYSIDDFIDYIYEKKFSAFRKINILESIDVIYLLLNNTERFDSFRKIHNSFEEFIPWGEEFFKNFEELLINNVSFNSFDKINIFSNSNLYKNSLIYKVLETDFVYIIKDFFDLYKDFYSELKNRKLSTRASRYNSVQRVDLPEKTYIIGGFSYLNKCEEELFRNILSSRKSHFFVKRSFNFYDLENKKFYIYQSQTLNGQVIKLKDILEQKKPLSYNDVIVLTSENSLFPVLYNAIPKGEKYNISVGYPLSRTPIYSLFDMISVLLSRMNNLKFYAKDYVNLLFHPYIKTLKFDKFPITSENFPNIENFVARIIFQKIQENIKYKNKIFVSLFEFEKNLEIFKGVLDVIKSFEIEIHSEDDFISSLSEFLVEIHDKVIKLFLNIKNFPDFIEKAIDLLDYISIKSLGHLNLYGNNFFRYTYETLFDLYSTKISHAKFKNFNQYFDLLKFFMQNSRIPFSSSILEGIQILGALETRNINFNRVFYMDISDDKLPNVNKEELFLTQDIRKILDLPTVKESEEVQRANFVDLINTAKEVYFFYSNSDARSISRFVENIIWELQKIRKSVEMPIDSKGINFQASFAQENPVFIEKNDNIIRFLKNFEFSPTSIDSYLRCPLSFYFAYVLNLKEYKEIEEDISSVEIGNIVHDVLHLYFKKWLNVEFTNVDFENELKEIYKILDKKFQENDSKGVLLQKEQCRLALRNVLEKNIKELTNMKILFLEKEFTREVSHNKLKVKLIGRVDRIHKLKDEYFLIDYKTGASKIPKSNFLPTIENRKLWFENVRSFQLPFYIFLFEKFQKINFEQIIAGTWSLKSIDEEKYFKFNDETYDAYFKALKYLISEIFNKDIPFFPVSNKIEQRCAFCLYQSICSRQWVKNRKFY</sequence>
<dbReference type="SUPFAM" id="SSF52540">
    <property type="entry name" value="P-loop containing nucleoside triphosphate hydrolases"/>
    <property type="match status" value="1"/>
</dbReference>
<dbReference type="KEGG" id="taci:TDSAC_0836"/>
<evidence type="ECO:0000259" key="1">
    <source>
        <dbReference type="Pfam" id="PF12705"/>
    </source>
</evidence>
<feature type="domain" description="PD-(D/E)XK endonuclease-like" evidence="1">
    <location>
        <begin position="673"/>
        <end position="938"/>
    </location>
</feature>
<dbReference type="InterPro" id="IPR011335">
    <property type="entry name" value="Restrct_endonuc-II-like"/>
</dbReference>
<gene>
    <name evidence="2" type="ORF">TDSAC_0836</name>
</gene>
<proteinExistence type="predicted"/>